<dbReference type="Proteomes" id="UP000016511">
    <property type="component" value="Unassembled WGS sequence"/>
</dbReference>
<keyword evidence="1" id="KW-0472">Membrane</keyword>
<evidence type="ECO:0000256" key="1">
    <source>
        <dbReference type="SAM" id="Phobius"/>
    </source>
</evidence>
<dbReference type="EMBL" id="AWSJ01000394">
    <property type="protein sequence ID" value="ERI03953.1"/>
    <property type="molecule type" value="Genomic_DNA"/>
</dbReference>
<sequence>MFSIHRSSPFCFANHVRKQIVAHSQWMVRSFFLSFANMTIYIIVAIAHHKMNLAYGTSYTIAVWLCWILNLLLAELFIRKKVFI</sequence>
<name>U1WNS1_ANEAE</name>
<proteinExistence type="predicted"/>
<keyword evidence="3" id="KW-1185">Reference proteome</keyword>
<feature type="transmembrane region" description="Helical" evidence="1">
    <location>
        <begin position="26"/>
        <end position="47"/>
    </location>
</feature>
<reference evidence="2 3" key="1">
    <citation type="submission" date="2013-08" db="EMBL/GenBank/DDBJ databases">
        <authorList>
            <person name="Weinstock G."/>
            <person name="Sodergren E."/>
            <person name="Wylie T."/>
            <person name="Fulton L."/>
            <person name="Fulton R."/>
            <person name="Fronick C."/>
            <person name="O'Laughlin M."/>
            <person name="Godfrey J."/>
            <person name="Miner T."/>
            <person name="Herter B."/>
            <person name="Appelbaum E."/>
            <person name="Cordes M."/>
            <person name="Lek S."/>
            <person name="Wollam A."/>
            <person name="Pepin K.H."/>
            <person name="Palsikar V.B."/>
            <person name="Mitreva M."/>
            <person name="Wilson R.K."/>
        </authorList>
    </citation>
    <scope>NUCLEOTIDE SEQUENCE [LARGE SCALE GENOMIC DNA]</scope>
    <source>
        <strain evidence="2 3">ATCC 12856</strain>
    </source>
</reference>
<dbReference type="STRING" id="649747.HMPREF0083_06241"/>
<protein>
    <submittedName>
        <fullName evidence="2">Uncharacterized protein</fullName>
    </submittedName>
</protein>
<comment type="caution">
    <text evidence="2">The sequence shown here is derived from an EMBL/GenBank/DDBJ whole genome shotgun (WGS) entry which is preliminary data.</text>
</comment>
<gene>
    <name evidence="2" type="ORF">HMPREF0083_06241</name>
</gene>
<dbReference type="HOGENOM" id="CLU_2520393_0_0_9"/>
<keyword evidence="1" id="KW-1133">Transmembrane helix</keyword>
<dbReference type="Pfam" id="PF10067">
    <property type="entry name" value="DUF2306"/>
    <property type="match status" value="1"/>
</dbReference>
<dbReference type="RefSeq" id="WP_021620859.1">
    <property type="nucleotide sequence ID" value="NZ_KE952751.1"/>
</dbReference>
<feature type="transmembrane region" description="Helical" evidence="1">
    <location>
        <begin position="59"/>
        <end position="78"/>
    </location>
</feature>
<dbReference type="AlphaFoldDB" id="U1WNS1"/>
<dbReference type="InterPro" id="IPR018750">
    <property type="entry name" value="DUF2306_membrane"/>
</dbReference>
<accession>U1WNS1</accession>
<keyword evidence="1" id="KW-0812">Transmembrane</keyword>
<evidence type="ECO:0000313" key="2">
    <source>
        <dbReference type="EMBL" id="ERI03953.1"/>
    </source>
</evidence>
<organism evidence="2 3">
    <name type="scientific">Aneurinibacillus aneurinilyticus ATCC 12856</name>
    <dbReference type="NCBI Taxonomy" id="649747"/>
    <lineage>
        <taxon>Bacteria</taxon>
        <taxon>Bacillati</taxon>
        <taxon>Bacillota</taxon>
        <taxon>Bacilli</taxon>
        <taxon>Bacillales</taxon>
        <taxon>Paenibacillaceae</taxon>
        <taxon>Aneurinibacillus group</taxon>
        <taxon>Aneurinibacillus</taxon>
    </lineage>
</organism>
<evidence type="ECO:0000313" key="3">
    <source>
        <dbReference type="Proteomes" id="UP000016511"/>
    </source>
</evidence>
<dbReference type="PATRIC" id="fig|649747.3.peg.5576"/>
<dbReference type="GeneID" id="92842037"/>